<dbReference type="Gene3D" id="1.10.1410.10">
    <property type="match status" value="1"/>
</dbReference>
<comment type="cofactor">
    <cofactor evidence="2">
        <name>Mg(2+)</name>
        <dbReference type="ChEBI" id="CHEBI:18420"/>
    </cofactor>
</comment>
<dbReference type="Pfam" id="PF03828">
    <property type="entry name" value="PAP_assoc"/>
    <property type="match status" value="1"/>
</dbReference>
<dbReference type="AlphaFoldDB" id="U5EQY0"/>
<dbReference type="SUPFAM" id="SSF81631">
    <property type="entry name" value="PAP/OAS1 substrate-binding domain"/>
    <property type="match status" value="1"/>
</dbReference>
<dbReference type="GO" id="GO:0050265">
    <property type="term" value="F:RNA uridylyltransferase activity"/>
    <property type="evidence" value="ECO:0007669"/>
    <property type="project" value="TreeGrafter"/>
</dbReference>
<keyword evidence="4" id="KW-0479">Metal-binding</keyword>
<proteinExistence type="evidence at transcript level"/>
<evidence type="ECO:0000256" key="1">
    <source>
        <dbReference type="ARBA" id="ARBA00001936"/>
    </source>
</evidence>
<dbReference type="SUPFAM" id="SSF81301">
    <property type="entry name" value="Nucleotidyltransferase"/>
    <property type="match status" value="1"/>
</dbReference>
<dbReference type="GO" id="GO:0046872">
    <property type="term" value="F:metal ion binding"/>
    <property type="evidence" value="ECO:0007669"/>
    <property type="project" value="UniProtKB-KW"/>
</dbReference>
<feature type="domain" description="Poly(A) RNA polymerase mitochondrial-like central palm" evidence="7">
    <location>
        <begin position="261"/>
        <end position="366"/>
    </location>
</feature>
<dbReference type="PANTHER" id="PTHR12271">
    <property type="entry name" value="POLY A POLYMERASE CID PAP -RELATED"/>
    <property type="match status" value="1"/>
</dbReference>
<evidence type="ECO:0000256" key="4">
    <source>
        <dbReference type="ARBA" id="ARBA00022723"/>
    </source>
</evidence>
<evidence type="ECO:0000256" key="3">
    <source>
        <dbReference type="ARBA" id="ARBA00022679"/>
    </source>
</evidence>
<accession>U5EQY0</accession>
<evidence type="ECO:0000256" key="5">
    <source>
        <dbReference type="ARBA" id="ARBA00022842"/>
    </source>
</evidence>
<keyword evidence="5" id="KW-0460">Magnesium</keyword>
<reference evidence="8" key="1">
    <citation type="journal article" date="2014" name="Insect Biochem. Mol. Biol.">
        <title>An insight into the sialome of the frog biting fly, Corethrella appendiculata.</title>
        <authorList>
            <person name="Ribeiro J.M.C."/>
            <person name="Chagas A.C."/>
            <person name="Pham V.M."/>
            <person name="Lounibos L.P."/>
            <person name="Calvo E."/>
        </authorList>
    </citation>
    <scope>NUCLEOTIDE SEQUENCE</scope>
    <source>
        <tissue evidence="8">Salivary glands</tissue>
    </source>
</reference>
<feature type="non-terminal residue" evidence="8">
    <location>
        <position position="1"/>
    </location>
</feature>
<organism evidence="8">
    <name type="scientific">Corethrella appendiculata</name>
    <dbReference type="NCBI Taxonomy" id="1370023"/>
    <lineage>
        <taxon>Eukaryota</taxon>
        <taxon>Metazoa</taxon>
        <taxon>Ecdysozoa</taxon>
        <taxon>Arthropoda</taxon>
        <taxon>Hexapoda</taxon>
        <taxon>Insecta</taxon>
        <taxon>Pterygota</taxon>
        <taxon>Neoptera</taxon>
        <taxon>Endopterygota</taxon>
        <taxon>Diptera</taxon>
        <taxon>Nematocera</taxon>
        <taxon>Culicoidea</taxon>
        <taxon>Chaoboridae</taxon>
        <taxon>Corethrella</taxon>
    </lineage>
</organism>
<evidence type="ECO:0000313" key="8">
    <source>
        <dbReference type="EMBL" id="JAB55863.1"/>
    </source>
</evidence>
<name>U5EQY0_9DIPT</name>
<dbReference type="CDD" id="cd05402">
    <property type="entry name" value="NT_PAP_TUTase"/>
    <property type="match status" value="1"/>
</dbReference>
<evidence type="ECO:0000259" key="7">
    <source>
        <dbReference type="Pfam" id="PF22600"/>
    </source>
</evidence>
<keyword evidence="3" id="KW-0808">Transferase</keyword>
<comment type="cofactor">
    <cofactor evidence="1">
        <name>Mn(2+)</name>
        <dbReference type="ChEBI" id="CHEBI:29035"/>
    </cofactor>
</comment>
<dbReference type="InterPro" id="IPR054708">
    <property type="entry name" value="MTPAP-like_central"/>
</dbReference>
<sequence length="538" mass="62623">HLYVISTEFIELLRNYKFNFTYLWSQHARNTLEEIINQIKVINQKQLFVGAAIGILKDYHIFKRVFKFKHPLRCCQKMLHSSNCYKLHLAKFHPMEDISSNDVTQILIFNLMVKSFAKLLQNYGKQHEFIADIIKTNLQLILKEVQILVAYPVNKRYEDLLLPPKVGIEHVKICVDYVCFVCHGRQISDAIVSLTFNKHRVVGNDIKHLKSQLHAFNLRESNIEVPRSPLKEFLQSLTMKEIENVINEGKSFQDLNTYECIMSDLMRIFSTLEPIACCYFGSRYTGLGTKNCDLDLFVDFDYEVGERAIFVMKDRLLCSGGWENIDINLRRARVPVIRARNRDTGIDCDIAFNNKIAVYTSYLIRHLFELQPMALKLTCFLKLWNAANRLDWHPSFLTNLVIFYLQQKGVLPSVKMLQNFTDERTFINGFDVNFNDDLNLTELNLKKSNDFIGNIIGLFQYYSTFDYSKYIIAPHHGALIPRTSIRNSMRHADKAMIIQDAFELDRNCTPKIGKHKLDMFTQFCQISSSILKEGNNLS</sequence>
<feature type="domain" description="PAP-associated" evidence="6">
    <location>
        <begin position="456"/>
        <end position="505"/>
    </location>
</feature>
<dbReference type="Gene3D" id="3.30.460.10">
    <property type="entry name" value="Beta Polymerase, domain 2"/>
    <property type="match status" value="1"/>
</dbReference>
<dbReference type="EMBL" id="GANO01004008">
    <property type="protein sequence ID" value="JAB55863.1"/>
    <property type="molecule type" value="mRNA"/>
</dbReference>
<dbReference type="GO" id="GO:0031123">
    <property type="term" value="P:RNA 3'-end processing"/>
    <property type="evidence" value="ECO:0007669"/>
    <property type="project" value="TreeGrafter"/>
</dbReference>
<dbReference type="InterPro" id="IPR043519">
    <property type="entry name" value="NT_sf"/>
</dbReference>
<protein>
    <submittedName>
        <fullName evidence="8">Putative s-m checkpoint control protein cid1</fullName>
    </submittedName>
</protein>
<dbReference type="GO" id="GO:1990817">
    <property type="term" value="F:poly(A) RNA polymerase activity"/>
    <property type="evidence" value="ECO:0007669"/>
    <property type="project" value="UniProtKB-ARBA"/>
</dbReference>
<evidence type="ECO:0000259" key="6">
    <source>
        <dbReference type="Pfam" id="PF03828"/>
    </source>
</evidence>
<evidence type="ECO:0000256" key="2">
    <source>
        <dbReference type="ARBA" id="ARBA00001946"/>
    </source>
</evidence>
<dbReference type="PANTHER" id="PTHR12271:SF66">
    <property type="entry name" value="TERMINAL URIDYLYLTRANSFERASE TAILOR"/>
    <property type="match status" value="1"/>
</dbReference>
<dbReference type="Pfam" id="PF22600">
    <property type="entry name" value="MTPAP-like_central"/>
    <property type="match status" value="1"/>
</dbReference>
<dbReference type="InterPro" id="IPR002058">
    <property type="entry name" value="PAP_assoc"/>
</dbReference>